<dbReference type="GeneID" id="85494271"/>
<dbReference type="InterPro" id="IPR051510">
    <property type="entry name" value="SKI8"/>
</dbReference>
<evidence type="ECO:0000313" key="4">
    <source>
        <dbReference type="EMBL" id="BEI90401.1"/>
    </source>
</evidence>
<name>A0AA48I3F0_9TREE</name>
<dbReference type="InterPro" id="IPR019775">
    <property type="entry name" value="WD40_repeat_CS"/>
</dbReference>
<dbReference type="PROSITE" id="PS50294">
    <property type="entry name" value="WD_REPEATS_REGION"/>
    <property type="match status" value="1"/>
</dbReference>
<sequence length="328" mass="34442">MTSRSSFTRITTTSMSLVYLPQEATPPQNDALWALTWLGPRLISGGADGIVRIHDATDLSLPLNELDALPLAISSLSGAGDKFLASSLDGTVALAMDGQWVDRVDTARESDVPAYAAAMHPQAEACAWVGRGTTVALRRITDSLAGEDSRATLEKGRFGMTVKFSPDGRQLAVGMESGHVAVIDVATSAVVASYAAHAMCVRTLDWSPDSQWLYSGSDDARIVLHDVRAGGEGARGEGAVAILQGHQSWVLSTAASPDSKLLASGGADKTVKLWDVGQRACVSTNTAEAEVWAVAWQGEYEGALPPGKQFAIAGDDKKVSLYRAAGAV</sequence>
<dbReference type="PANTHER" id="PTHR44090">
    <property type="entry name" value="WD REPEAT-CONTAINING PROTEIN 61"/>
    <property type="match status" value="1"/>
</dbReference>
<dbReference type="Proteomes" id="UP001233271">
    <property type="component" value="Chromosome 3"/>
</dbReference>
<dbReference type="EMBL" id="AP028214">
    <property type="protein sequence ID" value="BEI90401.1"/>
    <property type="molecule type" value="Genomic_DNA"/>
</dbReference>
<dbReference type="GO" id="GO:0032991">
    <property type="term" value="C:protein-containing complex"/>
    <property type="evidence" value="ECO:0007669"/>
    <property type="project" value="UniProtKB-ARBA"/>
</dbReference>
<dbReference type="SMART" id="SM00320">
    <property type="entry name" value="WD40"/>
    <property type="match status" value="5"/>
</dbReference>
<feature type="repeat" description="WD" evidence="3">
    <location>
        <begin position="243"/>
        <end position="284"/>
    </location>
</feature>
<evidence type="ECO:0000256" key="3">
    <source>
        <dbReference type="PROSITE-ProRule" id="PRU00221"/>
    </source>
</evidence>
<dbReference type="InterPro" id="IPR001680">
    <property type="entry name" value="WD40_rpt"/>
</dbReference>
<dbReference type="Gene3D" id="2.130.10.10">
    <property type="entry name" value="YVTN repeat-like/Quinoprotein amine dehydrogenase"/>
    <property type="match status" value="1"/>
</dbReference>
<feature type="repeat" description="WD" evidence="3">
    <location>
        <begin position="194"/>
        <end position="230"/>
    </location>
</feature>
<dbReference type="GO" id="GO:0005634">
    <property type="term" value="C:nucleus"/>
    <property type="evidence" value="ECO:0007669"/>
    <property type="project" value="TreeGrafter"/>
</dbReference>
<evidence type="ECO:0000256" key="1">
    <source>
        <dbReference type="ARBA" id="ARBA00022574"/>
    </source>
</evidence>
<dbReference type="InterPro" id="IPR011047">
    <property type="entry name" value="Quinoprotein_ADH-like_sf"/>
</dbReference>
<gene>
    <name evidence="4" type="primary">rec14</name>
    <name evidence="4" type="ORF">CcaverHIS019_0304710</name>
</gene>
<protein>
    <recommendedName>
        <fullName evidence="6">WD40 repeat-like protein</fullName>
    </recommendedName>
</protein>
<dbReference type="Pfam" id="PF00400">
    <property type="entry name" value="WD40"/>
    <property type="match status" value="2"/>
</dbReference>
<evidence type="ECO:0000313" key="5">
    <source>
        <dbReference type="Proteomes" id="UP001233271"/>
    </source>
</evidence>
<keyword evidence="2" id="KW-0677">Repeat</keyword>
<proteinExistence type="predicted"/>
<dbReference type="InterPro" id="IPR015943">
    <property type="entry name" value="WD40/YVTN_repeat-like_dom_sf"/>
</dbReference>
<dbReference type="PROSITE" id="PS50082">
    <property type="entry name" value="WD_REPEATS_2"/>
    <property type="match status" value="2"/>
</dbReference>
<dbReference type="RefSeq" id="XP_060455666.1">
    <property type="nucleotide sequence ID" value="XM_060598921.1"/>
</dbReference>
<keyword evidence="5" id="KW-1185">Reference proteome</keyword>
<keyword evidence="1 3" id="KW-0853">WD repeat</keyword>
<organism evidence="4 5">
    <name type="scientific">Cutaneotrichosporon cavernicola</name>
    <dbReference type="NCBI Taxonomy" id="279322"/>
    <lineage>
        <taxon>Eukaryota</taxon>
        <taxon>Fungi</taxon>
        <taxon>Dikarya</taxon>
        <taxon>Basidiomycota</taxon>
        <taxon>Agaricomycotina</taxon>
        <taxon>Tremellomycetes</taxon>
        <taxon>Trichosporonales</taxon>
        <taxon>Trichosporonaceae</taxon>
        <taxon>Cutaneotrichosporon</taxon>
    </lineage>
</organism>
<dbReference type="PANTHER" id="PTHR44090:SF1">
    <property type="entry name" value="SUPERKILLER COMPLEX PROTEIN 8"/>
    <property type="match status" value="1"/>
</dbReference>
<dbReference type="KEGG" id="ccac:CcaHIS019_0304710"/>
<dbReference type="AlphaFoldDB" id="A0AA48I3F0"/>
<evidence type="ECO:0008006" key="6">
    <source>
        <dbReference type="Google" id="ProtNLM"/>
    </source>
</evidence>
<dbReference type="SUPFAM" id="SSF50998">
    <property type="entry name" value="Quinoprotein alcohol dehydrogenase-like"/>
    <property type="match status" value="1"/>
</dbReference>
<reference evidence="4" key="1">
    <citation type="journal article" date="2023" name="BMC Genomics">
        <title>Chromosome-level genome assemblies of Cutaneotrichosporon spp. (Trichosporonales, Basidiomycota) reveal imbalanced evolution between nucleotide sequences and chromosome synteny.</title>
        <authorList>
            <person name="Kobayashi Y."/>
            <person name="Kayamori A."/>
            <person name="Aoki K."/>
            <person name="Shiwa Y."/>
            <person name="Matsutani M."/>
            <person name="Fujita N."/>
            <person name="Sugita T."/>
            <person name="Iwasaki W."/>
            <person name="Tanaka N."/>
            <person name="Takashima M."/>
        </authorList>
    </citation>
    <scope>NUCLEOTIDE SEQUENCE</scope>
    <source>
        <strain evidence="4">HIS019</strain>
    </source>
</reference>
<accession>A0AA48I3F0</accession>
<evidence type="ECO:0000256" key="2">
    <source>
        <dbReference type="ARBA" id="ARBA00022737"/>
    </source>
</evidence>
<dbReference type="PROSITE" id="PS00678">
    <property type="entry name" value="WD_REPEATS_1"/>
    <property type="match status" value="1"/>
</dbReference>